<evidence type="ECO:0000313" key="8">
    <source>
        <dbReference type="Proteomes" id="UP000004508"/>
    </source>
</evidence>
<feature type="compositionally biased region" description="Basic and acidic residues" evidence="6">
    <location>
        <begin position="1"/>
        <end position="10"/>
    </location>
</feature>
<feature type="region of interest" description="Disordered" evidence="6">
    <location>
        <begin position="1"/>
        <end position="20"/>
    </location>
</feature>
<accession>D6U3D1</accession>
<comment type="similarity">
    <text evidence="5">Belongs to the 4-toluene sulfonate uptake permease (TSUP) (TC 2.A.102) family.</text>
</comment>
<evidence type="ECO:0000256" key="1">
    <source>
        <dbReference type="ARBA" id="ARBA00004141"/>
    </source>
</evidence>
<keyword evidence="8" id="KW-1185">Reference proteome</keyword>
<proteinExistence type="inferred from homology"/>
<evidence type="ECO:0000256" key="3">
    <source>
        <dbReference type="ARBA" id="ARBA00022989"/>
    </source>
</evidence>
<dbReference type="InterPro" id="IPR002781">
    <property type="entry name" value="TM_pro_TauE-like"/>
</dbReference>
<keyword evidence="5" id="KW-1003">Cell membrane</keyword>
<comment type="caution">
    <text evidence="7">The sequence shown here is derived from an EMBL/GenBank/DDBJ whole genome shotgun (WGS) entry which is preliminary data.</text>
</comment>
<name>D6U3D1_KTERA</name>
<evidence type="ECO:0000256" key="6">
    <source>
        <dbReference type="SAM" id="MobiDB-lite"/>
    </source>
</evidence>
<keyword evidence="3 5" id="KW-1133">Transmembrane helix</keyword>
<dbReference type="Proteomes" id="UP000004508">
    <property type="component" value="Unassembled WGS sequence"/>
</dbReference>
<evidence type="ECO:0000256" key="5">
    <source>
        <dbReference type="RuleBase" id="RU363041"/>
    </source>
</evidence>
<dbReference type="InParanoid" id="D6U3D1"/>
<dbReference type="RefSeq" id="WP_007918341.1">
    <property type="nucleotide sequence ID" value="NZ_ADVG01000004.1"/>
</dbReference>
<evidence type="ECO:0000256" key="4">
    <source>
        <dbReference type="ARBA" id="ARBA00023136"/>
    </source>
</evidence>
<reference evidence="7 8" key="1">
    <citation type="journal article" date="2011" name="Stand. Genomic Sci.">
        <title>Non-contiguous finished genome sequence and contextual data of the filamentous soil bacterium Ktedonobacter racemifer type strain (SOSP1-21).</title>
        <authorList>
            <person name="Chang Y.J."/>
            <person name="Land M."/>
            <person name="Hauser L."/>
            <person name="Chertkov O."/>
            <person name="Del Rio T.G."/>
            <person name="Nolan M."/>
            <person name="Copeland A."/>
            <person name="Tice H."/>
            <person name="Cheng J.F."/>
            <person name="Lucas S."/>
            <person name="Han C."/>
            <person name="Goodwin L."/>
            <person name="Pitluck S."/>
            <person name="Ivanova N."/>
            <person name="Ovchinikova G."/>
            <person name="Pati A."/>
            <person name="Chen A."/>
            <person name="Palaniappan K."/>
            <person name="Mavromatis K."/>
            <person name="Liolios K."/>
            <person name="Brettin T."/>
            <person name="Fiebig A."/>
            <person name="Rohde M."/>
            <person name="Abt B."/>
            <person name="Goker M."/>
            <person name="Detter J.C."/>
            <person name="Woyke T."/>
            <person name="Bristow J."/>
            <person name="Eisen J.A."/>
            <person name="Markowitz V."/>
            <person name="Hugenholtz P."/>
            <person name="Kyrpides N.C."/>
            <person name="Klenk H.P."/>
            <person name="Lapidus A."/>
        </authorList>
    </citation>
    <scope>NUCLEOTIDE SEQUENCE [LARGE SCALE GENOMIC DNA]</scope>
    <source>
        <strain evidence="8">DSM 44963</strain>
    </source>
</reference>
<comment type="subcellular location">
    <subcellularLocation>
        <location evidence="5">Cell membrane</location>
        <topology evidence="5">Multi-pass membrane protein</topology>
    </subcellularLocation>
    <subcellularLocation>
        <location evidence="1">Membrane</location>
        <topology evidence="1">Multi-pass membrane protein</topology>
    </subcellularLocation>
</comment>
<protein>
    <recommendedName>
        <fullName evidence="5">Probable membrane transporter protein</fullName>
    </recommendedName>
</protein>
<dbReference type="Pfam" id="PF01925">
    <property type="entry name" value="TauE"/>
    <property type="match status" value="1"/>
</dbReference>
<organism evidence="7 8">
    <name type="scientific">Ktedonobacter racemifer DSM 44963</name>
    <dbReference type="NCBI Taxonomy" id="485913"/>
    <lineage>
        <taxon>Bacteria</taxon>
        <taxon>Bacillati</taxon>
        <taxon>Chloroflexota</taxon>
        <taxon>Ktedonobacteria</taxon>
        <taxon>Ktedonobacterales</taxon>
        <taxon>Ktedonobacteraceae</taxon>
        <taxon>Ktedonobacter</taxon>
    </lineage>
</organism>
<feature type="transmembrane region" description="Helical" evidence="5">
    <location>
        <begin position="23"/>
        <end position="51"/>
    </location>
</feature>
<evidence type="ECO:0000313" key="7">
    <source>
        <dbReference type="EMBL" id="EFH81135.1"/>
    </source>
</evidence>
<gene>
    <name evidence="7" type="ORF">Krac_1827</name>
</gene>
<dbReference type="GO" id="GO:0005886">
    <property type="term" value="C:plasma membrane"/>
    <property type="evidence" value="ECO:0007669"/>
    <property type="project" value="UniProtKB-SubCell"/>
</dbReference>
<keyword evidence="4 5" id="KW-0472">Membrane</keyword>
<dbReference type="EMBL" id="ADVG01000004">
    <property type="protein sequence ID" value="EFH81135.1"/>
    <property type="molecule type" value="Genomic_DNA"/>
</dbReference>
<evidence type="ECO:0000256" key="2">
    <source>
        <dbReference type="ARBA" id="ARBA00022692"/>
    </source>
</evidence>
<keyword evidence="2 5" id="KW-0812">Transmembrane</keyword>
<sequence length="95" mass="9431">MTSATREEKPISSPPQESIPSPWIHGLIGLAGGIVGGLIGGGGGIVTIPALDHTATLSRARIHGTSTLVNAVIAVIGAGCIAGAERPWICALASL</sequence>
<dbReference type="AlphaFoldDB" id="D6U3D1"/>